<dbReference type="InParanoid" id="A0A165CYR0"/>
<organism evidence="2 3">
    <name type="scientific">Exidia glandulosa HHB12029</name>
    <dbReference type="NCBI Taxonomy" id="1314781"/>
    <lineage>
        <taxon>Eukaryota</taxon>
        <taxon>Fungi</taxon>
        <taxon>Dikarya</taxon>
        <taxon>Basidiomycota</taxon>
        <taxon>Agaricomycotina</taxon>
        <taxon>Agaricomycetes</taxon>
        <taxon>Auriculariales</taxon>
        <taxon>Exidiaceae</taxon>
        <taxon>Exidia</taxon>
    </lineage>
</organism>
<dbReference type="EMBL" id="KV426270">
    <property type="protein sequence ID" value="KZV83452.1"/>
    <property type="molecule type" value="Genomic_DNA"/>
</dbReference>
<accession>A0A165CYR0</accession>
<evidence type="ECO:0000256" key="1">
    <source>
        <dbReference type="SAM" id="MobiDB-lite"/>
    </source>
</evidence>
<feature type="region of interest" description="Disordered" evidence="1">
    <location>
        <begin position="158"/>
        <end position="204"/>
    </location>
</feature>
<keyword evidence="3" id="KW-1185">Reference proteome</keyword>
<name>A0A165CYR0_EXIGL</name>
<proteinExistence type="predicted"/>
<reference evidence="2 3" key="1">
    <citation type="journal article" date="2016" name="Mol. Biol. Evol.">
        <title>Comparative Genomics of Early-Diverging Mushroom-Forming Fungi Provides Insights into the Origins of Lignocellulose Decay Capabilities.</title>
        <authorList>
            <person name="Nagy L.G."/>
            <person name="Riley R."/>
            <person name="Tritt A."/>
            <person name="Adam C."/>
            <person name="Daum C."/>
            <person name="Floudas D."/>
            <person name="Sun H."/>
            <person name="Yadav J.S."/>
            <person name="Pangilinan J."/>
            <person name="Larsson K.H."/>
            <person name="Matsuura K."/>
            <person name="Barry K."/>
            <person name="Labutti K."/>
            <person name="Kuo R."/>
            <person name="Ohm R.A."/>
            <person name="Bhattacharya S.S."/>
            <person name="Shirouzu T."/>
            <person name="Yoshinaga Y."/>
            <person name="Martin F.M."/>
            <person name="Grigoriev I.V."/>
            <person name="Hibbett D.S."/>
        </authorList>
    </citation>
    <scope>NUCLEOTIDE SEQUENCE [LARGE SCALE GENOMIC DNA]</scope>
    <source>
        <strain evidence="2 3">HHB12029</strain>
    </source>
</reference>
<protein>
    <submittedName>
        <fullName evidence="2">Uncharacterized protein</fullName>
    </submittedName>
</protein>
<feature type="compositionally biased region" description="Acidic residues" evidence="1">
    <location>
        <begin position="172"/>
        <end position="183"/>
    </location>
</feature>
<dbReference type="Proteomes" id="UP000077266">
    <property type="component" value="Unassembled WGS sequence"/>
</dbReference>
<evidence type="ECO:0000313" key="3">
    <source>
        <dbReference type="Proteomes" id="UP000077266"/>
    </source>
</evidence>
<feature type="compositionally biased region" description="Polar residues" evidence="1">
    <location>
        <begin position="186"/>
        <end position="196"/>
    </location>
</feature>
<evidence type="ECO:0000313" key="2">
    <source>
        <dbReference type="EMBL" id="KZV83452.1"/>
    </source>
</evidence>
<sequence>MSAQPLWDVISGWAFKLEHLGTFVANLTAKDTANAQDATLAEKANTAVQIPVELQIQNDQISYLTGYIDRVMERKIVFPDVCPSSIYHKELWVIIAIASGRRVNAKPDAEGMLNADGERIHVQLDDEAEQLKDEVFKKVFGGTESFGSDPEHKIKWVTFQDPIQPGNWDPPVDSDEELEDEYGSSDAETGSTSGANAATGPEQK</sequence>
<dbReference type="AlphaFoldDB" id="A0A165CYR0"/>
<gene>
    <name evidence="2" type="ORF">EXIGLDRAFT_754377</name>
</gene>